<feature type="region of interest" description="Disordered" evidence="7">
    <location>
        <begin position="73"/>
        <end position="97"/>
    </location>
</feature>
<keyword evidence="4" id="KW-0238">DNA-binding</keyword>
<dbReference type="InterPro" id="IPR007219">
    <property type="entry name" value="XnlR_reg_dom"/>
</dbReference>
<dbReference type="GO" id="GO:0005634">
    <property type="term" value="C:nucleus"/>
    <property type="evidence" value="ECO:0007669"/>
    <property type="project" value="UniProtKB-SubCell"/>
</dbReference>
<evidence type="ECO:0000256" key="6">
    <source>
        <dbReference type="ARBA" id="ARBA00023242"/>
    </source>
</evidence>
<evidence type="ECO:0000256" key="4">
    <source>
        <dbReference type="ARBA" id="ARBA00023125"/>
    </source>
</evidence>
<keyword evidence="6" id="KW-0539">Nucleus</keyword>
<dbReference type="InterPro" id="IPR001138">
    <property type="entry name" value="Zn2Cys6_DnaBD"/>
</dbReference>
<dbReference type="GO" id="GO:0003677">
    <property type="term" value="F:DNA binding"/>
    <property type="evidence" value="ECO:0007669"/>
    <property type="project" value="UniProtKB-KW"/>
</dbReference>
<evidence type="ECO:0000313" key="9">
    <source>
        <dbReference type="EMBL" id="PYI26322.1"/>
    </source>
</evidence>
<dbReference type="CDD" id="cd12148">
    <property type="entry name" value="fungal_TF_MHR"/>
    <property type="match status" value="1"/>
</dbReference>
<feature type="region of interest" description="Disordered" evidence="7">
    <location>
        <begin position="1"/>
        <end position="28"/>
    </location>
</feature>
<gene>
    <name evidence="9" type="ORF">BP00DRAFT_461119</name>
</gene>
<name>A0A2V5HUE1_9EURO</name>
<dbReference type="InterPro" id="IPR036864">
    <property type="entry name" value="Zn2-C6_fun-type_DNA-bd_sf"/>
</dbReference>
<feature type="compositionally biased region" description="Polar residues" evidence="7">
    <location>
        <begin position="73"/>
        <end position="96"/>
    </location>
</feature>
<dbReference type="PROSITE" id="PS50048">
    <property type="entry name" value="ZN2_CY6_FUNGAL_2"/>
    <property type="match status" value="2"/>
</dbReference>
<dbReference type="GO" id="GO:0008270">
    <property type="term" value="F:zinc ion binding"/>
    <property type="evidence" value="ECO:0007669"/>
    <property type="project" value="InterPro"/>
</dbReference>
<dbReference type="PROSITE" id="PS00463">
    <property type="entry name" value="ZN2_CY6_FUNGAL_1"/>
    <property type="match status" value="2"/>
</dbReference>
<keyword evidence="2" id="KW-0479">Metal-binding</keyword>
<feature type="domain" description="Zn(2)-C6 fungal-type" evidence="8">
    <location>
        <begin position="99"/>
        <end position="129"/>
    </location>
</feature>
<keyword evidence="10" id="KW-1185">Reference proteome</keyword>
<comment type="subcellular location">
    <subcellularLocation>
        <location evidence="1">Nucleus</location>
    </subcellularLocation>
</comment>
<dbReference type="SMART" id="SM00066">
    <property type="entry name" value="GAL4"/>
    <property type="match status" value="2"/>
</dbReference>
<dbReference type="SUPFAM" id="SSF57701">
    <property type="entry name" value="Zn2/Cys6 DNA-binding domain"/>
    <property type="match status" value="2"/>
</dbReference>
<dbReference type="Pfam" id="PF00172">
    <property type="entry name" value="Zn_clus"/>
    <property type="match status" value="2"/>
</dbReference>
<keyword evidence="3" id="KW-0805">Transcription regulation</keyword>
<feature type="region of interest" description="Disordered" evidence="7">
    <location>
        <begin position="229"/>
        <end position="253"/>
    </location>
</feature>
<dbReference type="Gene3D" id="4.10.240.10">
    <property type="entry name" value="Zn(2)-C6 fungal-type DNA-binding domain"/>
    <property type="match status" value="2"/>
</dbReference>
<dbReference type="Proteomes" id="UP000248817">
    <property type="component" value="Unassembled WGS sequence"/>
</dbReference>
<protein>
    <recommendedName>
        <fullName evidence="8">Zn(2)-C6 fungal-type domain-containing protein</fullName>
    </recommendedName>
</protein>
<feature type="compositionally biased region" description="Polar residues" evidence="7">
    <location>
        <begin position="1"/>
        <end position="25"/>
    </location>
</feature>
<dbReference type="CDD" id="cd00067">
    <property type="entry name" value="GAL4"/>
    <property type="match status" value="2"/>
</dbReference>
<dbReference type="Pfam" id="PF04082">
    <property type="entry name" value="Fungal_trans"/>
    <property type="match status" value="1"/>
</dbReference>
<feature type="compositionally biased region" description="Polar residues" evidence="7">
    <location>
        <begin position="235"/>
        <end position="248"/>
    </location>
</feature>
<dbReference type="GO" id="GO:0009893">
    <property type="term" value="P:positive regulation of metabolic process"/>
    <property type="evidence" value="ECO:0007669"/>
    <property type="project" value="UniProtKB-ARBA"/>
</dbReference>
<evidence type="ECO:0000256" key="1">
    <source>
        <dbReference type="ARBA" id="ARBA00004123"/>
    </source>
</evidence>
<accession>A0A2V5HUE1</accession>
<evidence type="ECO:0000259" key="8">
    <source>
        <dbReference type="PROSITE" id="PS50048"/>
    </source>
</evidence>
<dbReference type="GO" id="GO:0006351">
    <property type="term" value="P:DNA-templated transcription"/>
    <property type="evidence" value="ECO:0007669"/>
    <property type="project" value="InterPro"/>
</dbReference>
<evidence type="ECO:0000256" key="5">
    <source>
        <dbReference type="ARBA" id="ARBA00023163"/>
    </source>
</evidence>
<feature type="domain" description="Zn(2)-C6 fungal-type" evidence="8">
    <location>
        <begin position="36"/>
        <end position="66"/>
    </location>
</feature>
<dbReference type="PANTHER" id="PTHR47338:SF7">
    <property type="entry name" value="ZN(II)2CYS6 TRANSCRIPTION FACTOR (EUROFUNG)"/>
    <property type="match status" value="1"/>
</dbReference>
<reference evidence="9 10" key="1">
    <citation type="submission" date="2018-02" db="EMBL/GenBank/DDBJ databases">
        <title>The genomes of Aspergillus section Nigri reveals drivers in fungal speciation.</title>
        <authorList>
            <consortium name="DOE Joint Genome Institute"/>
            <person name="Vesth T.C."/>
            <person name="Nybo J."/>
            <person name="Theobald S."/>
            <person name="Brandl J."/>
            <person name="Frisvad J.C."/>
            <person name="Nielsen K.F."/>
            <person name="Lyhne E.K."/>
            <person name="Kogle M.E."/>
            <person name="Kuo A."/>
            <person name="Riley R."/>
            <person name="Clum A."/>
            <person name="Nolan M."/>
            <person name="Lipzen A."/>
            <person name="Salamov A."/>
            <person name="Henrissat B."/>
            <person name="Wiebenga A."/>
            <person name="De vries R.P."/>
            <person name="Grigoriev I.V."/>
            <person name="Mortensen U.H."/>
            <person name="Andersen M.R."/>
            <person name="Baker S.E."/>
        </authorList>
    </citation>
    <scope>NUCLEOTIDE SEQUENCE [LARGE SCALE GENOMIC DNA]</scope>
    <source>
        <strain evidence="9 10">CBS 114.80</strain>
    </source>
</reference>
<dbReference type="EMBL" id="KZ825603">
    <property type="protein sequence ID" value="PYI26322.1"/>
    <property type="molecule type" value="Genomic_DNA"/>
</dbReference>
<evidence type="ECO:0000256" key="7">
    <source>
        <dbReference type="SAM" id="MobiDB-lite"/>
    </source>
</evidence>
<proteinExistence type="predicted"/>
<keyword evidence="5" id="KW-0804">Transcription</keyword>
<sequence>MTAPTRQMLQFPLDSSQTDPLVSSEPSRKRKRVKTGCLTCRARKVKCDETRPLCNNCGNLDVECQWGQGSRRQGSTASFSDQSGRPSDPQARSGSRSPACFTCRYARSRCSKTRPSCTRCAIYGHECSYPEKDKGRSLTSSAQSLMQRLRTSHSPSPVISLEDESRTIAPVYDSTTVSPPELCGDENPVGFSYETIQQNLVMNNSLADTYNALDKLGPDTVHNVLLPTRADSPLKPTSPSRTQVNRSNLPPHIKLPSQDRLERLAVAFFLHVHVYRANAFLHRDRTLTAIRDGSMSVAIVLALCAVGGRFTFPPESEEIVIAWAADAGNQILASTNANRDNISASLLLAIYYQQASQFAQSHLWSGIAMNQAITLGLHREAPLRNHTFAESERDRRLFYACYAISRFISNGSPESIQCPSSRIRLRLPCDGFNYRMDVFVDTPYAHLEEAEEPSGSAATHQCVGAMGFWVRLVGVRTMTQRYFHTLTESRQQPQDDDIRALSGDNSRGPMLLPSLAPWNPTSPYAACMAKLAIIRESLPTRFQLSRDRVAQLHESPVLGQIVLFYLWWNECHIELCSMALTGYAQSLDEETLATAPDGWVQQTRRNCLRHAQAITDVLELLERELSGHALTIYDHTIAHVVYLSLRVQLEVGLADNEISSRLTNRFEMMLEFVKRTSHYFRSVQLVLKEMHRMLADHGFPCKQPQETQSGAETTQLPWFRRQKSLDSQRLAEQATIESIDIDAILLDLLPDCSSMHGATDWMQGLEARGAALSQVRES</sequence>
<dbReference type="GO" id="GO:0000981">
    <property type="term" value="F:DNA-binding transcription factor activity, RNA polymerase II-specific"/>
    <property type="evidence" value="ECO:0007669"/>
    <property type="project" value="InterPro"/>
</dbReference>
<dbReference type="PANTHER" id="PTHR47338">
    <property type="entry name" value="ZN(II)2CYS6 TRANSCRIPTION FACTOR (EUROFUNG)-RELATED"/>
    <property type="match status" value="1"/>
</dbReference>
<dbReference type="AlphaFoldDB" id="A0A2V5HUE1"/>
<evidence type="ECO:0000313" key="10">
    <source>
        <dbReference type="Proteomes" id="UP000248817"/>
    </source>
</evidence>
<evidence type="ECO:0000256" key="3">
    <source>
        <dbReference type="ARBA" id="ARBA00023015"/>
    </source>
</evidence>
<organism evidence="9 10">
    <name type="scientific">Aspergillus indologenus CBS 114.80</name>
    <dbReference type="NCBI Taxonomy" id="1450541"/>
    <lineage>
        <taxon>Eukaryota</taxon>
        <taxon>Fungi</taxon>
        <taxon>Dikarya</taxon>
        <taxon>Ascomycota</taxon>
        <taxon>Pezizomycotina</taxon>
        <taxon>Eurotiomycetes</taxon>
        <taxon>Eurotiomycetidae</taxon>
        <taxon>Eurotiales</taxon>
        <taxon>Aspergillaceae</taxon>
        <taxon>Aspergillus</taxon>
        <taxon>Aspergillus subgen. Circumdati</taxon>
    </lineage>
</organism>
<evidence type="ECO:0000256" key="2">
    <source>
        <dbReference type="ARBA" id="ARBA00022723"/>
    </source>
</evidence>
<dbReference type="InterPro" id="IPR050815">
    <property type="entry name" value="TF_fung"/>
</dbReference>